<protein>
    <recommendedName>
        <fullName evidence="2">Phosphocarrier protein HPr</fullName>
    </recommendedName>
    <alternativeName>
        <fullName evidence="5">Histidine-containing protein</fullName>
    </alternativeName>
</protein>
<keyword evidence="4" id="KW-0762">Sugar transport</keyword>
<comment type="function">
    <text evidence="1">General (non sugar-specific) component of the phosphoenolpyruvate-dependent sugar phosphotransferase system (sugar PTS). This major carbohydrate active-transport system catalyzes the phosphorylation of incoming sugar substrates concomitantly with their translocation across the cell membrane. The phosphoryl group from phosphoenolpyruvate (PEP) is transferred to the phosphoryl carrier protein HPr by enzyme I. Phospho-HPr then transfers it to the PTS EIIA domain.</text>
</comment>
<dbReference type="Pfam" id="PF00381">
    <property type="entry name" value="PTS-HPr"/>
    <property type="match status" value="1"/>
</dbReference>
<name>A0ABQ6B4P2_9BRAD</name>
<dbReference type="Gene3D" id="3.30.1340.10">
    <property type="entry name" value="HPr-like"/>
    <property type="match status" value="1"/>
</dbReference>
<gene>
    <name evidence="7" type="primary">ptsH_1</name>
    <name evidence="7" type="ORF">GCM10007857_51530</name>
</gene>
<evidence type="ECO:0000256" key="1">
    <source>
        <dbReference type="ARBA" id="ARBA00003681"/>
    </source>
</evidence>
<evidence type="ECO:0000259" key="6">
    <source>
        <dbReference type="PROSITE" id="PS51350"/>
    </source>
</evidence>
<keyword evidence="3" id="KW-0813">Transport</keyword>
<dbReference type="InterPro" id="IPR001020">
    <property type="entry name" value="PTS_HPr_His_P_site"/>
</dbReference>
<dbReference type="InterPro" id="IPR000032">
    <property type="entry name" value="HPr-like"/>
</dbReference>
<accession>A0ABQ6B4P2</accession>
<dbReference type="PANTHER" id="PTHR33705:SF1">
    <property type="entry name" value="PHOSPHOCARRIER PROTEIN HPR"/>
    <property type="match status" value="1"/>
</dbReference>
<organism evidence="7 8">
    <name type="scientific">Bradyrhizobium iriomotense</name>
    <dbReference type="NCBI Taxonomy" id="441950"/>
    <lineage>
        <taxon>Bacteria</taxon>
        <taxon>Pseudomonadati</taxon>
        <taxon>Pseudomonadota</taxon>
        <taxon>Alphaproteobacteria</taxon>
        <taxon>Hyphomicrobiales</taxon>
        <taxon>Nitrobacteraceae</taxon>
        <taxon>Bradyrhizobium</taxon>
    </lineage>
</organism>
<dbReference type="InterPro" id="IPR050399">
    <property type="entry name" value="HPr"/>
</dbReference>
<comment type="caution">
    <text evidence="7">The sequence shown here is derived from an EMBL/GenBank/DDBJ whole genome shotgun (WGS) entry which is preliminary data.</text>
</comment>
<proteinExistence type="predicted"/>
<dbReference type="Proteomes" id="UP001156905">
    <property type="component" value="Unassembled WGS sequence"/>
</dbReference>
<dbReference type="PANTHER" id="PTHR33705">
    <property type="entry name" value="PHOSPHOCARRIER PROTEIN HPR"/>
    <property type="match status" value="1"/>
</dbReference>
<dbReference type="PROSITE" id="PS00369">
    <property type="entry name" value="PTS_HPR_HIS"/>
    <property type="match status" value="1"/>
</dbReference>
<evidence type="ECO:0000256" key="2">
    <source>
        <dbReference type="ARBA" id="ARBA00020422"/>
    </source>
</evidence>
<evidence type="ECO:0000313" key="8">
    <source>
        <dbReference type="Proteomes" id="UP001156905"/>
    </source>
</evidence>
<evidence type="ECO:0000256" key="3">
    <source>
        <dbReference type="ARBA" id="ARBA00022448"/>
    </source>
</evidence>
<dbReference type="PROSITE" id="PS51350">
    <property type="entry name" value="PTS_HPR_DOM"/>
    <property type="match status" value="1"/>
</dbReference>
<feature type="domain" description="HPr" evidence="6">
    <location>
        <begin position="13"/>
        <end position="102"/>
    </location>
</feature>
<dbReference type="EMBL" id="BSOW01000019">
    <property type="protein sequence ID" value="GLR88441.1"/>
    <property type="molecule type" value="Genomic_DNA"/>
</dbReference>
<reference evidence="8" key="1">
    <citation type="journal article" date="2019" name="Int. J. Syst. Evol. Microbiol.">
        <title>The Global Catalogue of Microorganisms (GCM) 10K type strain sequencing project: providing services to taxonomists for standard genome sequencing and annotation.</title>
        <authorList>
            <consortium name="The Broad Institute Genomics Platform"/>
            <consortium name="The Broad Institute Genome Sequencing Center for Infectious Disease"/>
            <person name="Wu L."/>
            <person name="Ma J."/>
        </authorList>
    </citation>
    <scope>NUCLEOTIDE SEQUENCE [LARGE SCALE GENOMIC DNA]</scope>
    <source>
        <strain evidence="8">NBRC 102520</strain>
    </source>
</reference>
<dbReference type="InterPro" id="IPR035895">
    <property type="entry name" value="HPr-like_sf"/>
</dbReference>
<dbReference type="PRINTS" id="PR00107">
    <property type="entry name" value="PHOSPHOCPHPR"/>
</dbReference>
<sequence length="104" mass="10895">MAMLETSNVNGQFFTGNVRLVHAVGMHARPAVKLTKLAKKFEAQISVRVAGAADWINAKSVAKIMAMRAAHGSIIEIKAFGGDAEAAVTALVDLIATDFPDGTA</sequence>
<keyword evidence="8" id="KW-1185">Reference proteome</keyword>
<dbReference type="NCBIfam" id="TIGR01003">
    <property type="entry name" value="PTS_HPr_family"/>
    <property type="match status" value="1"/>
</dbReference>
<evidence type="ECO:0000256" key="5">
    <source>
        <dbReference type="ARBA" id="ARBA00033055"/>
    </source>
</evidence>
<dbReference type="SUPFAM" id="SSF55594">
    <property type="entry name" value="HPr-like"/>
    <property type="match status" value="1"/>
</dbReference>
<dbReference type="CDD" id="cd00367">
    <property type="entry name" value="PTS-HPr_like"/>
    <property type="match status" value="1"/>
</dbReference>
<evidence type="ECO:0000256" key="4">
    <source>
        <dbReference type="ARBA" id="ARBA00022597"/>
    </source>
</evidence>
<evidence type="ECO:0000313" key="7">
    <source>
        <dbReference type="EMBL" id="GLR88441.1"/>
    </source>
</evidence>